<organism evidence="10 11">
    <name type="scientific">Planomonospora sphaerica</name>
    <dbReference type="NCBI Taxonomy" id="161355"/>
    <lineage>
        <taxon>Bacteria</taxon>
        <taxon>Bacillati</taxon>
        <taxon>Actinomycetota</taxon>
        <taxon>Actinomycetes</taxon>
        <taxon>Streptosporangiales</taxon>
        <taxon>Streptosporangiaceae</taxon>
        <taxon>Planomonospora</taxon>
    </lineage>
</organism>
<evidence type="ECO:0000313" key="11">
    <source>
        <dbReference type="Proteomes" id="UP000077701"/>
    </source>
</evidence>
<evidence type="ECO:0000256" key="5">
    <source>
        <dbReference type="ARBA" id="ARBA00023315"/>
    </source>
</evidence>
<keyword evidence="11" id="KW-1185">Reference proteome</keyword>
<dbReference type="SUPFAM" id="SSF141523">
    <property type="entry name" value="L,D-transpeptidase catalytic domain-like"/>
    <property type="match status" value="1"/>
</dbReference>
<dbReference type="GO" id="GO:0071555">
    <property type="term" value="P:cell wall organization"/>
    <property type="evidence" value="ECO:0007669"/>
    <property type="project" value="UniProtKB-UniRule"/>
</dbReference>
<dbReference type="Gene3D" id="2.60.40.3710">
    <property type="match status" value="1"/>
</dbReference>
<dbReference type="PANTHER" id="PTHR30582:SF2">
    <property type="entry name" value="L,D-TRANSPEPTIDASE YCIB-RELATED"/>
    <property type="match status" value="1"/>
</dbReference>
<comment type="caution">
    <text evidence="10">The sequence shown here is derived from an EMBL/GenBank/DDBJ whole genome shotgun (WGS) entry which is preliminary data.</text>
</comment>
<dbReference type="GO" id="GO:0016746">
    <property type="term" value="F:acyltransferase activity"/>
    <property type="evidence" value="ECO:0007669"/>
    <property type="project" value="UniProtKB-KW"/>
</dbReference>
<proteinExistence type="predicted"/>
<dbReference type="AlphaFoldDB" id="A0A171DME1"/>
<dbReference type="InterPro" id="IPR038063">
    <property type="entry name" value="Transpep_catalytic_dom"/>
</dbReference>
<keyword evidence="3 7" id="KW-0133">Cell shape</keyword>
<feature type="active site" description="Proton donor/acceptor" evidence="7">
    <location>
        <position position="319"/>
    </location>
</feature>
<feature type="chain" id="PRO_5007905840" evidence="8">
    <location>
        <begin position="23"/>
        <end position="408"/>
    </location>
</feature>
<evidence type="ECO:0000256" key="6">
    <source>
        <dbReference type="ARBA" id="ARBA00023316"/>
    </source>
</evidence>
<keyword evidence="2" id="KW-0808">Transferase</keyword>
<evidence type="ECO:0000256" key="3">
    <source>
        <dbReference type="ARBA" id="ARBA00022960"/>
    </source>
</evidence>
<dbReference type="UniPathway" id="UPA00219"/>
<dbReference type="Proteomes" id="UP000077701">
    <property type="component" value="Unassembled WGS sequence"/>
</dbReference>
<dbReference type="GO" id="GO:0005576">
    <property type="term" value="C:extracellular region"/>
    <property type="evidence" value="ECO:0007669"/>
    <property type="project" value="TreeGrafter"/>
</dbReference>
<dbReference type="CDD" id="cd16913">
    <property type="entry name" value="YkuD_like"/>
    <property type="match status" value="1"/>
</dbReference>
<dbReference type="EMBL" id="BDCX01000016">
    <property type="protein sequence ID" value="GAT70128.1"/>
    <property type="molecule type" value="Genomic_DNA"/>
</dbReference>
<feature type="signal peptide" evidence="8">
    <location>
        <begin position="1"/>
        <end position="22"/>
    </location>
</feature>
<dbReference type="PANTHER" id="PTHR30582">
    <property type="entry name" value="L,D-TRANSPEPTIDASE"/>
    <property type="match status" value="1"/>
</dbReference>
<dbReference type="OrthoDB" id="5242354at2"/>
<dbReference type="GO" id="GO:0018104">
    <property type="term" value="P:peptidoglycan-protein cross-linking"/>
    <property type="evidence" value="ECO:0007669"/>
    <property type="project" value="TreeGrafter"/>
</dbReference>
<dbReference type="CDD" id="cd13432">
    <property type="entry name" value="LDT_IgD_like_2"/>
    <property type="match status" value="1"/>
</dbReference>
<dbReference type="PROSITE" id="PS52029">
    <property type="entry name" value="LD_TPASE"/>
    <property type="match status" value="1"/>
</dbReference>
<keyword evidence="4 7" id="KW-0573">Peptidoglycan synthesis</keyword>
<keyword evidence="6 7" id="KW-0961">Cell wall biogenesis/degradation</keyword>
<dbReference type="InterPro" id="IPR005490">
    <property type="entry name" value="LD_TPept_cat_dom"/>
</dbReference>
<reference evidence="10 11" key="1">
    <citation type="journal article" date="2016" name="Genome Announc.">
        <title>Draft Genome Sequence of Planomonospora sphaerica JCM9374, a Rare Actinomycete.</title>
        <authorList>
            <person name="Dohra H."/>
            <person name="Suzuki T."/>
            <person name="Inoue Y."/>
            <person name="Kodani S."/>
        </authorList>
    </citation>
    <scope>NUCLEOTIDE SEQUENCE [LARGE SCALE GENOMIC DNA]</scope>
    <source>
        <strain evidence="10 11">JCM 9374</strain>
    </source>
</reference>
<gene>
    <name evidence="10" type="ORF">PS9374_05808</name>
</gene>
<accession>A0A171DME1</accession>
<name>A0A171DME1_9ACTN</name>
<dbReference type="GO" id="GO:0071972">
    <property type="term" value="F:peptidoglycan L,D-transpeptidase activity"/>
    <property type="evidence" value="ECO:0007669"/>
    <property type="project" value="TreeGrafter"/>
</dbReference>
<protein>
    <submittedName>
        <fullName evidence="10">ErfK/YbiS/YcfS/YnhG family protein</fullName>
    </submittedName>
</protein>
<dbReference type="PROSITE" id="PS51257">
    <property type="entry name" value="PROKAR_LIPOPROTEIN"/>
    <property type="match status" value="1"/>
</dbReference>
<evidence type="ECO:0000259" key="9">
    <source>
        <dbReference type="PROSITE" id="PS52029"/>
    </source>
</evidence>
<comment type="pathway">
    <text evidence="1 7">Cell wall biogenesis; peptidoglycan biosynthesis.</text>
</comment>
<evidence type="ECO:0000256" key="7">
    <source>
        <dbReference type="PROSITE-ProRule" id="PRU01373"/>
    </source>
</evidence>
<reference evidence="11" key="2">
    <citation type="submission" date="2016-04" db="EMBL/GenBank/DDBJ databases">
        <title>Planomonospora sphaerica JCM9374 whole genome shotgun sequence.</title>
        <authorList>
            <person name="Suzuki T."/>
            <person name="Dohra H."/>
            <person name="Kodani S."/>
        </authorList>
    </citation>
    <scope>NUCLEOTIDE SEQUENCE [LARGE SCALE GENOMIC DNA]</scope>
    <source>
        <strain evidence="11">JCM 9374</strain>
    </source>
</reference>
<dbReference type="RefSeq" id="WP_068902131.1">
    <property type="nucleotide sequence ID" value="NZ_BDCX01000016.1"/>
</dbReference>
<sequence>MRRAAGPLPVLLLALLALPALLAGCSWFTTDDAPGERAATPSIVIDPAPGARQAPTGRGLTVHTTAGTLTGVAAYAGGAPVPGRFDPGRTAWRSDHALVPGRDYAVSVTAAGPGGTRASATGTFRTFTPEKTFKIASVTPSPGETVGVGMPIIVDFDTPVKDRLSVERALEVRTGTPVEGAWHWAGDTRVIYRPRDYWPAGSKVDFVAHLSGVRAAKDVYGTSDHGVRFGVGRRQTSVIDTRTHRMTVERDGKVVQRMAISAGMATTREYTTTSGVHLTMDKANPVRMVSPNRSKGDPGYYDVMIDHAVRISNSGEYVHAKDNVWAQGRVNVSHGCVNARPDQAAWFYDNSLRGDPVVIRGTDRELEWDNGWGYWQLSWAEWLEGSALHDDLVRDSGEDQGDTLRRSL</sequence>
<dbReference type="Pfam" id="PF17964">
    <property type="entry name" value="Big_10"/>
    <property type="match status" value="1"/>
</dbReference>
<dbReference type="Gene3D" id="2.60.40.3780">
    <property type="match status" value="1"/>
</dbReference>
<evidence type="ECO:0000256" key="2">
    <source>
        <dbReference type="ARBA" id="ARBA00022679"/>
    </source>
</evidence>
<evidence type="ECO:0000256" key="1">
    <source>
        <dbReference type="ARBA" id="ARBA00004752"/>
    </source>
</evidence>
<dbReference type="Gene3D" id="2.40.440.10">
    <property type="entry name" value="L,D-transpeptidase catalytic domain-like"/>
    <property type="match status" value="1"/>
</dbReference>
<keyword evidence="5" id="KW-0012">Acyltransferase</keyword>
<evidence type="ECO:0000256" key="8">
    <source>
        <dbReference type="SAM" id="SignalP"/>
    </source>
</evidence>
<keyword evidence="8" id="KW-0732">Signal</keyword>
<dbReference type="InterPro" id="IPR041280">
    <property type="entry name" value="Big_10"/>
</dbReference>
<dbReference type="GO" id="GO:0008360">
    <property type="term" value="P:regulation of cell shape"/>
    <property type="evidence" value="ECO:0007669"/>
    <property type="project" value="UniProtKB-UniRule"/>
</dbReference>
<dbReference type="InterPro" id="IPR050979">
    <property type="entry name" value="LD-transpeptidase"/>
</dbReference>
<dbReference type="STRING" id="161355.PS9374_05808"/>
<evidence type="ECO:0000313" key="10">
    <source>
        <dbReference type="EMBL" id="GAT70128.1"/>
    </source>
</evidence>
<feature type="active site" description="Nucleophile" evidence="7">
    <location>
        <position position="336"/>
    </location>
</feature>
<feature type="domain" description="L,D-TPase catalytic" evidence="9">
    <location>
        <begin position="235"/>
        <end position="360"/>
    </location>
</feature>
<evidence type="ECO:0000256" key="4">
    <source>
        <dbReference type="ARBA" id="ARBA00022984"/>
    </source>
</evidence>
<dbReference type="Pfam" id="PF03734">
    <property type="entry name" value="YkuD"/>
    <property type="match status" value="1"/>
</dbReference>